<sequence length="232" mass="25776">MNNKKEQAAKAALDYIKLGQTIGLGAGTTIGYLVDFIKDLPFIKTLFFVSPSYKTKSRLRAVGLKTLDVAEIREIDFYFDSCDHYDLELNALKSGGGIHTLEKLMASMAKEFILLVDESKFNAQLMETVVPLCVEILPAAESFVWNKLKVMYPDAELQIRMGQQKDGAVITENGNMLLDVKFKSATNLEQLNQSVKLIPGVIEHSLFYHLANKALVASENGVEILNADTQII</sequence>
<name>A0A1H7X1M6_OLID1</name>
<evidence type="ECO:0000256" key="2">
    <source>
        <dbReference type="NCBIfam" id="TIGR00021"/>
    </source>
</evidence>
<dbReference type="Proteomes" id="UP000199421">
    <property type="component" value="Unassembled WGS sequence"/>
</dbReference>
<evidence type="ECO:0000313" key="4">
    <source>
        <dbReference type="Proteomes" id="UP000199421"/>
    </source>
</evidence>
<keyword evidence="4" id="KW-1185">Reference proteome</keyword>
<dbReference type="PANTHER" id="PTHR11934:SF0">
    <property type="entry name" value="RIBOSE-5-PHOSPHATE ISOMERASE"/>
    <property type="match status" value="1"/>
</dbReference>
<dbReference type="InterPro" id="IPR004788">
    <property type="entry name" value="Ribose5P_isomerase_type_A"/>
</dbReference>
<dbReference type="Gene3D" id="3.30.70.260">
    <property type="match status" value="1"/>
</dbReference>
<dbReference type="STRING" id="407022.SAMN05661044_04766"/>
<dbReference type="Gene3D" id="3.40.50.1360">
    <property type="match status" value="1"/>
</dbReference>
<protein>
    <recommendedName>
        <fullName evidence="2">Ribose 5-phosphate isomerase A</fullName>
        <ecNumber evidence="2">5.3.1.6</ecNumber>
    </recommendedName>
</protein>
<dbReference type="RefSeq" id="WP_093329949.1">
    <property type="nucleotide sequence ID" value="NZ_FOAF01000009.1"/>
</dbReference>
<dbReference type="GO" id="GO:0006014">
    <property type="term" value="P:D-ribose metabolic process"/>
    <property type="evidence" value="ECO:0007669"/>
    <property type="project" value="TreeGrafter"/>
</dbReference>
<dbReference type="Pfam" id="PF06026">
    <property type="entry name" value="Rib_5-P_isom_A"/>
    <property type="match status" value="1"/>
</dbReference>
<dbReference type="SMART" id="SM01134">
    <property type="entry name" value="DeoRC"/>
    <property type="match status" value="1"/>
</dbReference>
<proteinExistence type="predicted"/>
<dbReference type="SUPFAM" id="SSF75445">
    <property type="entry name" value="D-ribose-5-phosphate isomerase (RpiA), lid domain"/>
    <property type="match status" value="1"/>
</dbReference>
<dbReference type="PANTHER" id="PTHR11934">
    <property type="entry name" value="RIBOSE-5-PHOSPHATE ISOMERASE"/>
    <property type="match status" value="1"/>
</dbReference>
<dbReference type="NCBIfam" id="TIGR00021">
    <property type="entry name" value="rpiA"/>
    <property type="match status" value="1"/>
</dbReference>
<dbReference type="InterPro" id="IPR037171">
    <property type="entry name" value="NagB/RpiA_transferase-like"/>
</dbReference>
<dbReference type="GO" id="GO:0005829">
    <property type="term" value="C:cytosol"/>
    <property type="evidence" value="ECO:0007669"/>
    <property type="project" value="TreeGrafter"/>
</dbReference>
<dbReference type="AlphaFoldDB" id="A0A1H7X1M6"/>
<reference evidence="4" key="1">
    <citation type="submission" date="2016-10" db="EMBL/GenBank/DDBJ databases">
        <authorList>
            <person name="Varghese N."/>
            <person name="Submissions S."/>
        </authorList>
    </citation>
    <scope>NUCLEOTIDE SEQUENCE [LARGE SCALE GENOMIC DNA]</scope>
    <source>
        <strain evidence="4">DSM 18733</strain>
    </source>
</reference>
<evidence type="ECO:0000256" key="1">
    <source>
        <dbReference type="ARBA" id="ARBA00023235"/>
    </source>
</evidence>
<gene>
    <name evidence="3" type="ORF">SAMN05661044_04766</name>
</gene>
<dbReference type="SUPFAM" id="SSF100950">
    <property type="entry name" value="NagB/RpiA/CoA transferase-like"/>
    <property type="match status" value="1"/>
</dbReference>
<dbReference type="EC" id="5.3.1.6" evidence="2"/>
<evidence type="ECO:0000313" key="3">
    <source>
        <dbReference type="EMBL" id="SEM27521.1"/>
    </source>
</evidence>
<dbReference type="OrthoDB" id="5870696at2"/>
<accession>A0A1H7X1M6</accession>
<dbReference type="CDD" id="cd01398">
    <property type="entry name" value="RPI_A"/>
    <property type="match status" value="1"/>
</dbReference>
<dbReference type="GO" id="GO:0009052">
    <property type="term" value="P:pentose-phosphate shunt, non-oxidative branch"/>
    <property type="evidence" value="ECO:0007669"/>
    <property type="project" value="InterPro"/>
</dbReference>
<keyword evidence="1 3" id="KW-0413">Isomerase</keyword>
<dbReference type="GO" id="GO:0004751">
    <property type="term" value="F:ribose-5-phosphate isomerase activity"/>
    <property type="evidence" value="ECO:0007669"/>
    <property type="project" value="UniProtKB-UniRule"/>
</dbReference>
<organism evidence="3 4">
    <name type="scientific">Olivibacter domesticus</name>
    <name type="common">Pseudosphingobacterium domesticum</name>
    <dbReference type="NCBI Taxonomy" id="407022"/>
    <lineage>
        <taxon>Bacteria</taxon>
        <taxon>Pseudomonadati</taxon>
        <taxon>Bacteroidota</taxon>
        <taxon>Sphingobacteriia</taxon>
        <taxon>Sphingobacteriales</taxon>
        <taxon>Sphingobacteriaceae</taxon>
        <taxon>Olivibacter</taxon>
    </lineage>
</organism>
<dbReference type="EMBL" id="FOAF01000009">
    <property type="protein sequence ID" value="SEM27521.1"/>
    <property type="molecule type" value="Genomic_DNA"/>
</dbReference>